<gene>
    <name evidence="1" type="ORF">phiPLPE_11</name>
</gene>
<evidence type="ECO:0008006" key="3">
    <source>
        <dbReference type="Google" id="ProtNLM"/>
    </source>
</evidence>
<dbReference type="EMBL" id="EU876853">
    <property type="protein sequence ID" value="ACG60333.1"/>
    <property type="molecule type" value="Genomic_DNA"/>
</dbReference>
<dbReference type="KEGG" id="vg:6779519"/>
<keyword evidence="2" id="KW-1185">Reference proteome</keyword>
<dbReference type="Pfam" id="PF06356">
    <property type="entry name" value="DUF1064"/>
    <property type="match status" value="1"/>
</dbReference>
<dbReference type="Proteomes" id="UP000001862">
    <property type="component" value="Segment"/>
</dbReference>
<accession>B5AX30</accession>
<organism evidence="1 2">
    <name type="scientific">Iodobacter phage PhiPLPE</name>
    <dbReference type="NCBI Taxonomy" id="551895"/>
    <lineage>
        <taxon>Viruses</taxon>
        <taxon>Duplodnaviria</taxon>
        <taxon>Heunggongvirae</taxon>
        <taxon>Uroviricota</taxon>
        <taxon>Caudoviricetes</taxon>
        <taxon>Iodovirus</taxon>
        <taxon>Iodovirus PLPE</taxon>
    </lineage>
</organism>
<sequence>MKPKYGNIKTNGYDSKKEAAYAEKLDLLRSAEKSCERVVAIERQVKYELIPKQTIDGKCVERACNYIADFRVVYANGRVDIIDVKGFKTPDYIIKRKLMLHVFNIRVREV</sequence>
<dbReference type="GeneID" id="6779519"/>
<dbReference type="InterPro" id="IPR009414">
    <property type="entry name" value="DUF1064"/>
</dbReference>
<dbReference type="RefSeq" id="YP_002128445.1">
    <property type="nucleotide sequence ID" value="NC_011142.1"/>
</dbReference>
<protein>
    <recommendedName>
        <fullName evidence="3">DUF1064 domain-containing protein</fullName>
    </recommendedName>
</protein>
<evidence type="ECO:0000313" key="1">
    <source>
        <dbReference type="EMBL" id="ACG60333.1"/>
    </source>
</evidence>
<reference evidence="2" key="1">
    <citation type="journal article" date="2009" name="Environ. Microbiol. Rep.">
        <title>Isolation and genomic characterization of the first phage infecting Iodobacteria: ?PLPE, a myovirus having a novel set of features.</title>
        <authorList>
            <person name="Leblanc C."/>
            <person name="Caumont-Sarcos A."/>
            <person name="Comeau A.M."/>
            <person name="Krisch H.M."/>
        </authorList>
    </citation>
    <scope>NUCLEOTIDE SEQUENCE [LARGE SCALE GENOMIC DNA]</scope>
</reference>
<evidence type="ECO:0000313" key="2">
    <source>
        <dbReference type="Proteomes" id="UP000001862"/>
    </source>
</evidence>
<proteinExistence type="predicted"/>
<name>B5AX30_9CAUD</name>